<name>A0A4P7NIX9_PYROR</name>
<evidence type="ECO:0000313" key="2">
    <source>
        <dbReference type="Proteomes" id="UP000294847"/>
    </source>
</evidence>
<dbReference type="EMBL" id="CP034208">
    <property type="protein sequence ID" value="QBZ61991.1"/>
    <property type="molecule type" value="Genomic_DNA"/>
</dbReference>
<organism evidence="1 2">
    <name type="scientific">Pyricularia oryzae</name>
    <name type="common">Rice blast fungus</name>
    <name type="synonym">Magnaporthe oryzae</name>
    <dbReference type="NCBI Taxonomy" id="318829"/>
    <lineage>
        <taxon>Eukaryota</taxon>
        <taxon>Fungi</taxon>
        <taxon>Dikarya</taxon>
        <taxon>Ascomycota</taxon>
        <taxon>Pezizomycotina</taxon>
        <taxon>Sordariomycetes</taxon>
        <taxon>Sordariomycetidae</taxon>
        <taxon>Magnaporthales</taxon>
        <taxon>Pyriculariaceae</taxon>
        <taxon>Pyricularia</taxon>
    </lineage>
</organism>
<dbReference type="PANTHER" id="PTHR35136">
    <property type="entry name" value="CYCLOEUCALENOL CYCLOISOMERASE"/>
    <property type="match status" value="1"/>
</dbReference>
<evidence type="ECO:0000313" key="1">
    <source>
        <dbReference type="EMBL" id="QBZ61991.1"/>
    </source>
</evidence>
<dbReference type="InterPro" id="IPR020532">
    <property type="entry name" value="Cycloeucalenol_cycloisomerase"/>
</dbReference>
<reference evidence="1 2" key="1">
    <citation type="journal article" date="2019" name="Mol. Biol. Evol.">
        <title>Blast fungal genomes show frequent chromosomal changes, gene gains and losses, and effector gene turnover.</title>
        <authorList>
            <person name="Gomez Luciano L.B."/>
            <person name="Jason Tsai I."/>
            <person name="Chuma I."/>
            <person name="Tosa Y."/>
            <person name="Chen Y.H."/>
            <person name="Li J.Y."/>
            <person name="Li M.Y."/>
            <person name="Jade Lu M.Y."/>
            <person name="Nakayashiki H."/>
            <person name="Li W.H."/>
        </authorList>
    </citation>
    <scope>NUCLEOTIDE SEQUENCE [LARGE SCALE GENOMIC DNA]</scope>
    <source>
        <strain evidence="1">MZ5-1-6</strain>
    </source>
</reference>
<dbReference type="GO" id="GO:0047793">
    <property type="term" value="F:cycloeucalenol cycloisomerase activity"/>
    <property type="evidence" value="ECO:0007669"/>
    <property type="project" value="InterPro"/>
</dbReference>
<protein>
    <submittedName>
        <fullName evidence="1">Uncharacterized protein</fullName>
    </submittedName>
</protein>
<dbReference type="AlphaFoldDB" id="A0A4P7NIX9"/>
<dbReference type="PANTHER" id="PTHR35136:SF1">
    <property type="entry name" value="CYCLOEUCALENOL CYCLOISOMERASE"/>
    <property type="match status" value="1"/>
</dbReference>
<sequence>MMASEKETTERAILYESPLSMAAVGWVMLTGRLAHWGDFELLLFSWAVSMPAVVFPAYMVRRDCPSTRKQPLHQQYWLKLNLWVFVVVCWGTYFGTHYFFNLMGMRYNFANTRLTFDSPVLGAGNKAQAVPLFMYPLTHAYFMTYFAVMLKAERLVRDRILPRLVRDTIVGKGLALVAVSYSTAYLETFFMATEIMSEYFRYLNRARMLRLGSLGYAVYFMAGLPMVKRIDTNGERWDLGKTLVEAAATCVAIQVLLEVWANVTGPL</sequence>
<dbReference type="Proteomes" id="UP000294847">
    <property type="component" value="Chromosome 5"/>
</dbReference>
<gene>
    <name evidence="1" type="ORF">PoMZ_10865</name>
</gene>
<proteinExistence type="predicted"/>
<accession>A0A4P7NIX9</accession>